<comment type="caution">
    <text evidence="2">The sequence shown here is derived from an EMBL/GenBank/DDBJ whole genome shotgun (WGS) entry which is preliminary data.</text>
</comment>
<organism evidence="2 3">
    <name type="scientific">Streptomyces eurythermus</name>
    <dbReference type="NCBI Taxonomy" id="42237"/>
    <lineage>
        <taxon>Bacteria</taxon>
        <taxon>Bacillati</taxon>
        <taxon>Actinomycetota</taxon>
        <taxon>Actinomycetes</taxon>
        <taxon>Kitasatosporales</taxon>
        <taxon>Streptomycetaceae</taxon>
        <taxon>Streptomyces</taxon>
    </lineage>
</organism>
<reference evidence="2 3" key="1">
    <citation type="submission" date="2024-10" db="EMBL/GenBank/DDBJ databases">
        <title>The Natural Products Discovery Center: Release of the First 8490 Sequenced Strains for Exploring Actinobacteria Biosynthetic Diversity.</title>
        <authorList>
            <person name="Kalkreuter E."/>
            <person name="Kautsar S.A."/>
            <person name="Yang D."/>
            <person name="Bader C.D."/>
            <person name="Teijaro C.N."/>
            <person name="Fluegel L."/>
            <person name="Davis C.M."/>
            <person name="Simpson J.R."/>
            <person name="Lauterbach L."/>
            <person name="Steele A.D."/>
            <person name="Gui C."/>
            <person name="Meng S."/>
            <person name="Li G."/>
            <person name="Viehrig K."/>
            <person name="Ye F."/>
            <person name="Su P."/>
            <person name="Kiefer A.F."/>
            <person name="Nichols A."/>
            <person name="Cepeda A.J."/>
            <person name="Yan W."/>
            <person name="Fan B."/>
            <person name="Jiang Y."/>
            <person name="Adhikari A."/>
            <person name="Zheng C.-J."/>
            <person name="Schuster L."/>
            <person name="Cowan T.M."/>
            <person name="Smanski M.J."/>
            <person name="Chevrette M.G."/>
            <person name="De Carvalho L.P.S."/>
            <person name="Shen B."/>
        </authorList>
    </citation>
    <scope>NUCLEOTIDE SEQUENCE [LARGE SCALE GENOMIC DNA]</scope>
    <source>
        <strain evidence="2 3">NPDC013366</strain>
    </source>
</reference>
<evidence type="ECO:0000313" key="2">
    <source>
        <dbReference type="EMBL" id="MFF9887881.1"/>
    </source>
</evidence>
<gene>
    <name evidence="2" type="ORF">ACF1HC_40960</name>
</gene>
<accession>A0ABW6Z9Q4</accession>
<keyword evidence="1" id="KW-0472">Membrane</keyword>
<keyword evidence="1" id="KW-0812">Transmembrane</keyword>
<dbReference type="EMBL" id="JBICBM010000042">
    <property type="protein sequence ID" value="MFF9887881.1"/>
    <property type="molecule type" value="Genomic_DNA"/>
</dbReference>
<feature type="transmembrane region" description="Helical" evidence="1">
    <location>
        <begin position="39"/>
        <end position="59"/>
    </location>
</feature>
<feature type="non-terminal residue" evidence="2">
    <location>
        <position position="1"/>
    </location>
</feature>
<dbReference type="Proteomes" id="UP001603418">
    <property type="component" value="Unassembled WGS sequence"/>
</dbReference>
<dbReference type="RefSeq" id="WP_392079636.1">
    <property type="nucleotide sequence ID" value="NZ_JBICBM010000042.1"/>
</dbReference>
<name>A0ABW6Z9Q4_9ACTN</name>
<protein>
    <submittedName>
        <fullName evidence="2">Uncharacterized protein</fullName>
    </submittedName>
</protein>
<keyword evidence="3" id="KW-1185">Reference proteome</keyword>
<evidence type="ECO:0000256" key="1">
    <source>
        <dbReference type="SAM" id="Phobius"/>
    </source>
</evidence>
<evidence type="ECO:0000313" key="3">
    <source>
        <dbReference type="Proteomes" id="UP001603418"/>
    </source>
</evidence>
<proteinExistence type="predicted"/>
<sequence length="67" mass="7410">SSLPGYWPLVPSSLPGYWPLVPSSLPGYWPLVPSSLPGYWPLVLPGVVILLKASHGSVLRRVRYRRA</sequence>
<keyword evidence="1" id="KW-1133">Transmembrane helix</keyword>